<feature type="region of interest" description="Disordered" evidence="1">
    <location>
        <begin position="96"/>
        <end position="115"/>
    </location>
</feature>
<feature type="compositionally biased region" description="Basic and acidic residues" evidence="1">
    <location>
        <begin position="215"/>
        <end position="226"/>
    </location>
</feature>
<accession>A0AAD6VKN6</accession>
<sequence>MTSHDDHDNYEADERPEKQRKNSNDAWYGTILPRVMLSLLLNFAGVLFTLITRCVHTSTASQEMPGQRASLPLRAAQEKTIGKYLATRFPIPDKNVLEPPVGERGARNKPTELDETRNASASSAYIHCTICGILDRIVASKYTWHEFQLHSFLYADGSFTKDDPCQGFGRGEMLMRLSTSGLGEKTISPDANTSKHNVYSQHLCTKSSKAPDATKQAHPDRGTPQDHMAKMTELARLQREAAAAWSLPSSFIPSRCIAIPPIVHAHGQLMAPRFSLNEPRTCCITRPDSLYQLRCLHPARAWTKPGLPSQTTVKPFANLLKPRDPRGIAFVQTV</sequence>
<keyword evidence="2" id="KW-0812">Transmembrane</keyword>
<dbReference type="AlphaFoldDB" id="A0AAD6VKN6"/>
<keyword evidence="2" id="KW-0472">Membrane</keyword>
<evidence type="ECO:0000313" key="4">
    <source>
        <dbReference type="Proteomes" id="UP001219525"/>
    </source>
</evidence>
<feature type="transmembrane region" description="Helical" evidence="2">
    <location>
        <begin position="31"/>
        <end position="51"/>
    </location>
</feature>
<organism evidence="3 4">
    <name type="scientific">Mycena pura</name>
    <dbReference type="NCBI Taxonomy" id="153505"/>
    <lineage>
        <taxon>Eukaryota</taxon>
        <taxon>Fungi</taxon>
        <taxon>Dikarya</taxon>
        <taxon>Basidiomycota</taxon>
        <taxon>Agaricomycotina</taxon>
        <taxon>Agaricomycetes</taxon>
        <taxon>Agaricomycetidae</taxon>
        <taxon>Agaricales</taxon>
        <taxon>Marasmiineae</taxon>
        <taxon>Mycenaceae</taxon>
        <taxon>Mycena</taxon>
    </lineage>
</organism>
<gene>
    <name evidence="3" type="ORF">GGX14DRAFT_392433</name>
</gene>
<name>A0AAD6VKN6_9AGAR</name>
<reference evidence="3" key="1">
    <citation type="submission" date="2023-03" db="EMBL/GenBank/DDBJ databases">
        <title>Massive genome expansion in bonnet fungi (Mycena s.s.) driven by repeated elements and novel gene families across ecological guilds.</title>
        <authorList>
            <consortium name="Lawrence Berkeley National Laboratory"/>
            <person name="Harder C.B."/>
            <person name="Miyauchi S."/>
            <person name="Viragh M."/>
            <person name="Kuo A."/>
            <person name="Thoen E."/>
            <person name="Andreopoulos B."/>
            <person name="Lu D."/>
            <person name="Skrede I."/>
            <person name="Drula E."/>
            <person name="Henrissat B."/>
            <person name="Morin E."/>
            <person name="Kohler A."/>
            <person name="Barry K."/>
            <person name="LaButti K."/>
            <person name="Morin E."/>
            <person name="Salamov A."/>
            <person name="Lipzen A."/>
            <person name="Mereny Z."/>
            <person name="Hegedus B."/>
            <person name="Baldrian P."/>
            <person name="Stursova M."/>
            <person name="Weitz H."/>
            <person name="Taylor A."/>
            <person name="Grigoriev I.V."/>
            <person name="Nagy L.G."/>
            <person name="Martin F."/>
            <person name="Kauserud H."/>
        </authorList>
    </citation>
    <scope>NUCLEOTIDE SEQUENCE</scope>
    <source>
        <strain evidence="3">9144</strain>
    </source>
</reference>
<protein>
    <submittedName>
        <fullName evidence="3">Uncharacterized protein</fullName>
    </submittedName>
</protein>
<dbReference type="Proteomes" id="UP001219525">
    <property type="component" value="Unassembled WGS sequence"/>
</dbReference>
<proteinExistence type="predicted"/>
<keyword evidence="4" id="KW-1185">Reference proteome</keyword>
<feature type="compositionally biased region" description="Basic and acidic residues" evidence="1">
    <location>
        <begin position="104"/>
        <end position="115"/>
    </location>
</feature>
<dbReference type="EMBL" id="JARJCW010000019">
    <property type="protein sequence ID" value="KAJ7214403.1"/>
    <property type="molecule type" value="Genomic_DNA"/>
</dbReference>
<evidence type="ECO:0000313" key="3">
    <source>
        <dbReference type="EMBL" id="KAJ7214403.1"/>
    </source>
</evidence>
<keyword evidence="2" id="KW-1133">Transmembrane helix</keyword>
<feature type="region of interest" description="Disordered" evidence="1">
    <location>
        <begin position="1"/>
        <end position="21"/>
    </location>
</feature>
<comment type="caution">
    <text evidence="3">The sequence shown here is derived from an EMBL/GenBank/DDBJ whole genome shotgun (WGS) entry which is preliminary data.</text>
</comment>
<evidence type="ECO:0000256" key="2">
    <source>
        <dbReference type="SAM" id="Phobius"/>
    </source>
</evidence>
<evidence type="ECO:0000256" key="1">
    <source>
        <dbReference type="SAM" id="MobiDB-lite"/>
    </source>
</evidence>
<feature type="region of interest" description="Disordered" evidence="1">
    <location>
        <begin position="207"/>
        <end position="226"/>
    </location>
</feature>